<evidence type="ECO:0000259" key="7">
    <source>
        <dbReference type="SMART" id="SM00941"/>
    </source>
</evidence>
<evidence type="ECO:0000256" key="3">
    <source>
        <dbReference type="ARBA" id="ARBA00011892"/>
    </source>
</evidence>
<dbReference type="SUPFAM" id="SSF52418">
    <property type="entry name" value="Nucleoside phosphorylase/phosphoribosyltransferase catalytic domain"/>
    <property type="match status" value="1"/>
</dbReference>
<dbReference type="SUPFAM" id="SSF54680">
    <property type="entry name" value="Pyrimidine nucleoside phosphorylase C-terminal domain"/>
    <property type="match status" value="1"/>
</dbReference>
<dbReference type="PANTHER" id="PTHR10515">
    <property type="entry name" value="THYMIDINE PHOSPHORYLASE"/>
    <property type="match status" value="1"/>
</dbReference>
<dbReference type="NCBIfam" id="TIGR02644">
    <property type="entry name" value="Y_phosphoryl"/>
    <property type="match status" value="1"/>
</dbReference>
<accession>A0ABU9EBS5</accession>
<evidence type="ECO:0000313" key="8">
    <source>
        <dbReference type="EMBL" id="MEK9502184.1"/>
    </source>
</evidence>
<dbReference type="Pfam" id="PF07831">
    <property type="entry name" value="PYNP_C"/>
    <property type="match status" value="1"/>
</dbReference>
<dbReference type="Proteomes" id="UP001484239">
    <property type="component" value="Unassembled WGS sequence"/>
</dbReference>
<evidence type="ECO:0000256" key="5">
    <source>
        <dbReference type="ARBA" id="ARBA00022679"/>
    </source>
</evidence>
<protein>
    <recommendedName>
        <fullName evidence="3">thymidine phosphorylase</fullName>
        <ecNumber evidence="3">2.4.2.4</ecNumber>
    </recommendedName>
</protein>
<dbReference type="InterPro" id="IPR017872">
    <property type="entry name" value="Pyrmidine_PPase_CS"/>
</dbReference>
<dbReference type="InterPro" id="IPR035902">
    <property type="entry name" value="Nuc_phospho_transferase"/>
</dbReference>
<proteinExistence type="inferred from homology"/>
<feature type="domain" description="Pyrimidine nucleoside phosphorylase C-terminal" evidence="7">
    <location>
        <begin position="345"/>
        <end position="419"/>
    </location>
</feature>
<keyword evidence="5 8" id="KW-0808">Transferase</keyword>
<dbReference type="PIRSF" id="PIRSF000478">
    <property type="entry name" value="TP_PyNP"/>
    <property type="match status" value="1"/>
</dbReference>
<reference evidence="8 9" key="1">
    <citation type="submission" date="2024-02" db="EMBL/GenBank/DDBJ databases">
        <title>A novel Gemmatimonadota bacterium.</title>
        <authorList>
            <person name="Du Z.-J."/>
            <person name="Ye Y.-Q."/>
        </authorList>
    </citation>
    <scope>NUCLEOTIDE SEQUENCE [LARGE SCALE GENOMIC DNA]</scope>
    <source>
        <strain evidence="8 9">DH-20</strain>
    </source>
</reference>
<dbReference type="Gene3D" id="1.20.970.10">
    <property type="entry name" value="Transferase, Pyrimidine Nucleoside Phosphorylase, Chain C"/>
    <property type="match status" value="1"/>
</dbReference>
<dbReference type="SMART" id="SM00941">
    <property type="entry name" value="PYNP_C"/>
    <property type="match status" value="1"/>
</dbReference>
<evidence type="ECO:0000256" key="1">
    <source>
        <dbReference type="ARBA" id="ARBA00006915"/>
    </source>
</evidence>
<dbReference type="PANTHER" id="PTHR10515:SF0">
    <property type="entry name" value="THYMIDINE PHOSPHORYLASE"/>
    <property type="match status" value="1"/>
</dbReference>
<comment type="caution">
    <text evidence="8">The sequence shown here is derived from an EMBL/GenBank/DDBJ whole genome shotgun (WGS) entry which is preliminary data.</text>
</comment>
<evidence type="ECO:0000256" key="4">
    <source>
        <dbReference type="ARBA" id="ARBA00022676"/>
    </source>
</evidence>
<dbReference type="InterPro" id="IPR017459">
    <property type="entry name" value="Glycosyl_Trfase_fam3_N_dom"/>
</dbReference>
<comment type="subunit">
    <text evidence="2">Homodimer.</text>
</comment>
<comment type="catalytic activity">
    <reaction evidence="6">
        <text>thymidine + phosphate = 2-deoxy-alpha-D-ribose 1-phosphate + thymine</text>
        <dbReference type="Rhea" id="RHEA:16037"/>
        <dbReference type="ChEBI" id="CHEBI:17748"/>
        <dbReference type="ChEBI" id="CHEBI:17821"/>
        <dbReference type="ChEBI" id="CHEBI:43474"/>
        <dbReference type="ChEBI" id="CHEBI:57259"/>
        <dbReference type="EC" id="2.4.2.4"/>
    </reaction>
</comment>
<dbReference type="InterPro" id="IPR013102">
    <property type="entry name" value="PYNP_C"/>
</dbReference>
<name>A0ABU9EBS5_9BACT</name>
<dbReference type="PROSITE" id="PS00647">
    <property type="entry name" value="THYMID_PHOSPHORYLASE"/>
    <property type="match status" value="1"/>
</dbReference>
<dbReference type="InterPro" id="IPR000312">
    <property type="entry name" value="Glycosyl_Trfase_fam3"/>
</dbReference>
<keyword evidence="4 8" id="KW-0328">Glycosyltransferase</keyword>
<evidence type="ECO:0000313" key="9">
    <source>
        <dbReference type="Proteomes" id="UP001484239"/>
    </source>
</evidence>
<evidence type="ECO:0000256" key="6">
    <source>
        <dbReference type="ARBA" id="ARBA00048550"/>
    </source>
</evidence>
<keyword evidence="9" id="KW-1185">Reference proteome</keyword>
<dbReference type="InterPro" id="IPR000053">
    <property type="entry name" value="Thymidine/pyrmidine_PPase"/>
</dbReference>
<dbReference type="SUPFAM" id="SSF47648">
    <property type="entry name" value="Nucleoside phosphorylase/phosphoribosyltransferase N-terminal domain"/>
    <property type="match status" value="1"/>
</dbReference>
<dbReference type="RefSeq" id="WP_405276567.1">
    <property type="nucleotide sequence ID" value="NZ_JBBHLI010000009.1"/>
</dbReference>
<evidence type="ECO:0000256" key="2">
    <source>
        <dbReference type="ARBA" id="ARBA00011738"/>
    </source>
</evidence>
<dbReference type="Gene3D" id="3.90.1170.30">
    <property type="entry name" value="Pyrimidine nucleoside phosphorylase-like, C-terminal domain"/>
    <property type="match status" value="1"/>
</dbReference>
<dbReference type="InterPro" id="IPR018090">
    <property type="entry name" value="Pyrmidine_PPas_bac/euk"/>
</dbReference>
<comment type="similarity">
    <text evidence="1">Belongs to the thymidine/pyrimidine-nucleoside phosphorylase family.</text>
</comment>
<organism evidence="8 9">
    <name type="scientific">Gaopeijia maritima</name>
    <dbReference type="NCBI Taxonomy" id="3119007"/>
    <lineage>
        <taxon>Bacteria</taxon>
        <taxon>Pseudomonadati</taxon>
        <taxon>Gemmatimonadota</taxon>
        <taxon>Longimicrobiia</taxon>
        <taxon>Gaopeijiales</taxon>
        <taxon>Gaopeijiaceae</taxon>
        <taxon>Gaopeijia</taxon>
    </lineage>
</organism>
<dbReference type="InterPro" id="IPR036320">
    <property type="entry name" value="Glycosyl_Trfase_fam3_N_dom_sf"/>
</dbReference>
<dbReference type="NCBIfam" id="NF004490">
    <property type="entry name" value="PRK05820.1"/>
    <property type="match status" value="1"/>
</dbReference>
<dbReference type="Pfam" id="PF02885">
    <property type="entry name" value="Glycos_trans_3N"/>
    <property type="match status" value="1"/>
</dbReference>
<gene>
    <name evidence="8" type="ORF">WI372_14420</name>
</gene>
<dbReference type="InterPro" id="IPR036566">
    <property type="entry name" value="PYNP-like_C_sf"/>
</dbReference>
<sequence length="444" mass="46387">MIPAQVIEAKRDGRAISSSRLRDFFSAYLAGEVEEYQMSAFLMAVLFRGMDARELDDLVEIMLGSGASLDLRDLGAARIDKHSTGGVGDKVSIALAPLAAELGVYVPMMSGRGLGHTGGTLDKLEAIPGFRTDLDLGAFRAVLEAVGCAMIGQTAEIAPLDRRLYDLRSVTGTVPAIPLIAASIMSKKLAEGLTGLLLDVKVGSGAFMQSEERALELARVMVGLGAARGVETEALVTAMDRPLGRAVGNTLETAEAFRCLAGGGPDDLRALVVLQAAAMARLGDSGRTEPDAIAAAEAALDDGSALRRMERLVEAQGGDPALVSNPDGFERAPVVRAISADRDGRLARVEPRALGEAVVAMRGGRARLGDTIDPRVGFLLCVEPGDALSHGELLAEVHAADEAAADAGEVALRNAVRWDDEGGPLRPLVSHRVTRSGVETLPAG</sequence>
<dbReference type="GO" id="GO:0009032">
    <property type="term" value="F:thymidine phosphorylase activity"/>
    <property type="evidence" value="ECO:0007669"/>
    <property type="project" value="UniProtKB-EC"/>
</dbReference>
<dbReference type="Gene3D" id="3.40.1030.10">
    <property type="entry name" value="Nucleoside phosphorylase/phosphoribosyltransferase catalytic domain"/>
    <property type="match status" value="1"/>
</dbReference>
<dbReference type="Pfam" id="PF00591">
    <property type="entry name" value="Glycos_transf_3"/>
    <property type="match status" value="1"/>
</dbReference>
<dbReference type="EC" id="2.4.2.4" evidence="3"/>
<dbReference type="EMBL" id="JBBHLI010000009">
    <property type="protein sequence ID" value="MEK9502184.1"/>
    <property type="molecule type" value="Genomic_DNA"/>
</dbReference>